<dbReference type="PANTHER" id="PTHR21428:SF11">
    <property type="entry name" value="MEDIATOR OF RNA POLYMERASE II TRANSCRIPTION SUBUNIT 7"/>
    <property type="match status" value="1"/>
</dbReference>
<comment type="function">
    <text evidence="6">Component of the Mediator complex, a coactivator involved in the regulated transcription of nearly all RNA polymerase II-dependent genes. Mediator functions as a bridge to convey information from gene-specific regulatory proteins to the basal RNA polymerase II transcription machinery.</text>
</comment>
<dbReference type="Pfam" id="PF05983">
    <property type="entry name" value="Med7"/>
    <property type="match status" value="1"/>
</dbReference>
<dbReference type="InterPro" id="IPR037212">
    <property type="entry name" value="Med7/Med21-like"/>
</dbReference>
<comment type="subunit">
    <text evidence="6">Component of the Mediator complex.</text>
</comment>
<dbReference type="GO" id="GO:0003712">
    <property type="term" value="F:transcription coregulator activity"/>
    <property type="evidence" value="ECO:0007669"/>
    <property type="project" value="InterPro"/>
</dbReference>
<dbReference type="SUPFAM" id="SSF140718">
    <property type="entry name" value="Mediator hinge subcomplex-like"/>
    <property type="match status" value="1"/>
</dbReference>
<keyword evidence="5 6" id="KW-0539">Nucleus</keyword>
<evidence type="ECO:0000256" key="4">
    <source>
        <dbReference type="ARBA" id="ARBA00023163"/>
    </source>
</evidence>
<dbReference type="Gene3D" id="6.10.140.200">
    <property type="match status" value="1"/>
</dbReference>
<dbReference type="GO" id="GO:0070847">
    <property type="term" value="C:core mediator complex"/>
    <property type="evidence" value="ECO:0007669"/>
    <property type="project" value="TreeGrafter"/>
</dbReference>
<dbReference type="InterPro" id="IPR009244">
    <property type="entry name" value="Mediatior_Med7"/>
</dbReference>
<keyword evidence="6" id="KW-0010">Activator</keyword>
<comment type="similarity">
    <text evidence="2 6">Belongs to the Mediator complex subunit 7 family.</text>
</comment>
<evidence type="ECO:0000313" key="7">
    <source>
        <dbReference type="EMBL" id="CAE0805054.1"/>
    </source>
</evidence>
<evidence type="ECO:0000256" key="1">
    <source>
        <dbReference type="ARBA" id="ARBA00004123"/>
    </source>
</evidence>
<dbReference type="GO" id="GO:0006357">
    <property type="term" value="P:regulation of transcription by RNA polymerase II"/>
    <property type="evidence" value="ECO:0007669"/>
    <property type="project" value="InterPro"/>
</dbReference>
<accession>A0A7S4CSF9</accession>
<evidence type="ECO:0000256" key="6">
    <source>
        <dbReference type="RuleBase" id="RU364060"/>
    </source>
</evidence>
<evidence type="ECO:0000256" key="2">
    <source>
        <dbReference type="ARBA" id="ARBA00009994"/>
    </source>
</evidence>
<gene>
    <name evidence="7" type="ORF">EGYM00163_LOCUS16178</name>
</gene>
<keyword evidence="3 6" id="KW-0805">Transcription regulation</keyword>
<name>A0A7S4CSF9_9EUGL</name>
<keyword evidence="4 6" id="KW-0804">Transcription</keyword>
<dbReference type="EMBL" id="HBJA01046219">
    <property type="protein sequence ID" value="CAE0805054.1"/>
    <property type="molecule type" value="Transcribed_RNA"/>
</dbReference>
<reference evidence="7" key="1">
    <citation type="submission" date="2021-01" db="EMBL/GenBank/DDBJ databases">
        <authorList>
            <person name="Corre E."/>
            <person name="Pelletier E."/>
            <person name="Niang G."/>
            <person name="Scheremetjew M."/>
            <person name="Finn R."/>
            <person name="Kale V."/>
            <person name="Holt S."/>
            <person name="Cochrane G."/>
            <person name="Meng A."/>
            <person name="Brown T."/>
            <person name="Cohen L."/>
        </authorList>
    </citation>
    <scope>NUCLEOTIDE SEQUENCE</scope>
    <source>
        <strain evidence="7">CCMP1594</strain>
    </source>
</reference>
<organism evidence="7">
    <name type="scientific">Eutreptiella gymnastica</name>
    <dbReference type="NCBI Taxonomy" id="73025"/>
    <lineage>
        <taxon>Eukaryota</taxon>
        <taxon>Discoba</taxon>
        <taxon>Euglenozoa</taxon>
        <taxon>Euglenida</taxon>
        <taxon>Spirocuta</taxon>
        <taxon>Euglenophyceae</taxon>
        <taxon>Eutreptiales</taxon>
        <taxon>Eutreptiaceae</taxon>
        <taxon>Eutreptiella</taxon>
    </lineage>
</organism>
<evidence type="ECO:0000256" key="5">
    <source>
        <dbReference type="ARBA" id="ARBA00023242"/>
    </source>
</evidence>
<dbReference type="InterPro" id="IPR044888">
    <property type="entry name" value="Mediatior_Med7_sf"/>
</dbReference>
<sequence>MEAFAPPPVTWSLYADGVDKGPPPPPPLMEGTFAVFGAPMETEELQSLQDLSRGQVPQLFPQGDIDCKRWLKKLLRDLMQKYLKLLDVLLQPEVPLAVDGRPESAVLIEEVQYLFLNISHLLNMQRPAIARQHLIKLLQDQVERRTSLAETVAQVHSEVGTMLQSTQKAMLDKVAVTISDL</sequence>
<evidence type="ECO:0000256" key="3">
    <source>
        <dbReference type="ARBA" id="ARBA00023015"/>
    </source>
</evidence>
<dbReference type="AlphaFoldDB" id="A0A7S4CSF9"/>
<proteinExistence type="inferred from homology"/>
<dbReference type="PANTHER" id="PTHR21428">
    <property type="entry name" value="MEDIATOR OF RNA POLYMERASE II TRANSCRIPTION SUBUNIT 7"/>
    <property type="match status" value="1"/>
</dbReference>
<comment type="subcellular location">
    <subcellularLocation>
        <location evidence="1 6">Nucleus</location>
    </subcellularLocation>
</comment>
<protein>
    <recommendedName>
        <fullName evidence="6">Mediator of RNA polymerase II transcription subunit 7</fullName>
    </recommendedName>
</protein>
<dbReference type="GO" id="GO:0016592">
    <property type="term" value="C:mediator complex"/>
    <property type="evidence" value="ECO:0007669"/>
    <property type="project" value="InterPro"/>
</dbReference>